<keyword evidence="3" id="KW-1185">Reference proteome</keyword>
<feature type="transmembrane region" description="Helical" evidence="1">
    <location>
        <begin position="87"/>
        <end position="106"/>
    </location>
</feature>
<gene>
    <name evidence="2" type="ORF">OCV69_16105</name>
</gene>
<feature type="transmembrane region" description="Helical" evidence="1">
    <location>
        <begin position="111"/>
        <end position="131"/>
    </location>
</feature>
<keyword evidence="1" id="KW-0812">Transmembrane</keyword>
<sequence length="379" mass="43193">MQEFIFIYMLYALLTYAVLLLTSGVNIKGRQSTYLVFFLIIINSLIACLRPEQVADTNMYNMAYDTSVSIISNLTVNSVSDLFANRSYYSIEIVYIFFMSLFRSLFKSPILFYFVSGLLSNALILYGLTLVNQYLYLDFQKESEAKKQRAVIQTYCIYVLYSGIHYTTVAIRSGLAIGLGLAAIGLLLAYKKRLLSMILLVLACLVHTTSILFIGIYLIVRFFPVNLSKKSIAILWIVAMGGYFSNIARYTTMAAIRMVLGLFSILHINAFSSYITDLEFVVQMREGYIMFFIGLFLVITYLPNKRINKLALIIIVGLFLQTFAYPIHALSRLVDIFTIFLIPIVCYSVSNADVKYLNRMVLYGTVFLLVPQYVMIFGR</sequence>
<evidence type="ECO:0000313" key="3">
    <source>
        <dbReference type="Proteomes" id="UP001652395"/>
    </source>
</evidence>
<evidence type="ECO:0000256" key="1">
    <source>
        <dbReference type="SAM" id="Phobius"/>
    </source>
</evidence>
<dbReference type="RefSeq" id="WP_158360272.1">
    <property type="nucleotide sequence ID" value="NZ_JAOQJF010000058.1"/>
</dbReference>
<comment type="caution">
    <text evidence="2">The sequence shown here is derived from an EMBL/GenBank/DDBJ whole genome shotgun (WGS) entry which is preliminary data.</text>
</comment>
<feature type="transmembrane region" description="Helical" evidence="1">
    <location>
        <begin position="232"/>
        <end position="248"/>
    </location>
</feature>
<proteinExistence type="predicted"/>
<feature type="transmembrane region" description="Helical" evidence="1">
    <location>
        <begin position="310"/>
        <end position="327"/>
    </location>
</feature>
<organism evidence="2 3">
    <name type="scientific">Alitiscatomonas aceti</name>
    <dbReference type="NCBI Taxonomy" id="2981724"/>
    <lineage>
        <taxon>Bacteria</taxon>
        <taxon>Bacillati</taxon>
        <taxon>Bacillota</taxon>
        <taxon>Clostridia</taxon>
        <taxon>Lachnospirales</taxon>
        <taxon>Lachnospiraceae</taxon>
        <taxon>Alitiscatomonas</taxon>
    </lineage>
</organism>
<feature type="transmembrane region" description="Helical" evidence="1">
    <location>
        <begin position="6"/>
        <end position="27"/>
    </location>
</feature>
<reference evidence="2 3" key="1">
    <citation type="journal article" date="2021" name="ISME Commun">
        <title>Automated analysis of genomic sequences facilitates high-throughput and comprehensive description of bacteria.</title>
        <authorList>
            <person name="Hitch T.C.A."/>
        </authorList>
    </citation>
    <scope>NUCLEOTIDE SEQUENCE [LARGE SCALE GENOMIC DNA]</scope>
    <source>
        <strain evidence="3">f_CCE</strain>
    </source>
</reference>
<feature type="transmembrane region" description="Helical" evidence="1">
    <location>
        <begin position="197"/>
        <end position="220"/>
    </location>
</feature>
<dbReference type="Proteomes" id="UP001652395">
    <property type="component" value="Unassembled WGS sequence"/>
</dbReference>
<feature type="transmembrane region" description="Helical" evidence="1">
    <location>
        <begin position="287"/>
        <end position="303"/>
    </location>
</feature>
<dbReference type="InterPro" id="IPR049458">
    <property type="entry name" value="EpsG-like"/>
</dbReference>
<evidence type="ECO:0000313" key="2">
    <source>
        <dbReference type="EMBL" id="MCU6801420.1"/>
    </source>
</evidence>
<name>A0ABT2V3H7_9FIRM</name>
<accession>A0ABT2V3H7</accession>
<dbReference type="EMBL" id="JAOQJF010000058">
    <property type="protein sequence ID" value="MCU6801420.1"/>
    <property type="molecule type" value="Genomic_DNA"/>
</dbReference>
<protein>
    <submittedName>
        <fullName evidence="2">EpsG family protein</fullName>
    </submittedName>
</protein>
<feature type="transmembrane region" description="Helical" evidence="1">
    <location>
        <begin position="361"/>
        <end position="378"/>
    </location>
</feature>
<feature type="transmembrane region" description="Helical" evidence="1">
    <location>
        <begin position="169"/>
        <end position="190"/>
    </location>
</feature>
<keyword evidence="1" id="KW-0472">Membrane</keyword>
<dbReference type="Pfam" id="PF14897">
    <property type="entry name" value="EpsG"/>
    <property type="match status" value="1"/>
</dbReference>
<feature type="transmembrane region" description="Helical" evidence="1">
    <location>
        <begin position="333"/>
        <end position="349"/>
    </location>
</feature>
<keyword evidence="1" id="KW-1133">Transmembrane helix</keyword>
<feature type="transmembrane region" description="Helical" evidence="1">
    <location>
        <begin position="34"/>
        <end position="52"/>
    </location>
</feature>
<feature type="transmembrane region" description="Helical" evidence="1">
    <location>
        <begin position="255"/>
        <end position="275"/>
    </location>
</feature>